<gene>
    <name evidence="1" type="ORF">MCC93_00140</name>
</gene>
<organism evidence="1 2">
    <name type="scientific">Morococcus cerebrosus</name>
    <dbReference type="NCBI Taxonomy" id="1056807"/>
    <lineage>
        <taxon>Bacteria</taxon>
        <taxon>Pseudomonadati</taxon>
        <taxon>Pseudomonadota</taxon>
        <taxon>Betaproteobacteria</taxon>
        <taxon>Neisseriales</taxon>
        <taxon>Neisseriaceae</taxon>
        <taxon>Morococcus</taxon>
    </lineage>
</organism>
<dbReference type="EMBL" id="JUFZ01000001">
    <property type="protein sequence ID" value="KIC13287.1"/>
    <property type="molecule type" value="Genomic_DNA"/>
</dbReference>
<dbReference type="Proteomes" id="UP000031390">
    <property type="component" value="Unassembled WGS sequence"/>
</dbReference>
<sequence length="48" mass="5751">MNKWIHYRLSTAAGMCRNGWMMCRNAQMQKSWFQTTLCRSSEIFNSFP</sequence>
<name>A0A0C1H672_9NEIS</name>
<dbReference type="SUPFAM" id="SSF54076">
    <property type="entry name" value="RNase A-like"/>
    <property type="match status" value="1"/>
</dbReference>
<dbReference type="AlphaFoldDB" id="A0A0C1H672"/>
<dbReference type="InterPro" id="IPR036816">
    <property type="entry name" value="RNaseA-like_dom_sf"/>
</dbReference>
<dbReference type="PATRIC" id="fig|1056807.3.peg.13"/>
<protein>
    <submittedName>
        <fullName evidence="1">Uncharacterized protein</fullName>
    </submittedName>
</protein>
<reference evidence="1 2" key="1">
    <citation type="submission" date="2014-12" db="EMBL/GenBank/DDBJ databases">
        <title>Genome sequence of Morococcus cerebrosus.</title>
        <authorList>
            <person name="Shin S.-K."/>
            <person name="Yi H."/>
        </authorList>
    </citation>
    <scope>NUCLEOTIDE SEQUENCE [LARGE SCALE GENOMIC DNA]</scope>
    <source>
        <strain evidence="1 2">CIP 81.93</strain>
    </source>
</reference>
<evidence type="ECO:0000313" key="1">
    <source>
        <dbReference type="EMBL" id="KIC13287.1"/>
    </source>
</evidence>
<accession>A0A0C1H672</accession>
<evidence type="ECO:0000313" key="2">
    <source>
        <dbReference type="Proteomes" id="UP000031390"/>
    </source>
</evidence>
<proteinExistence type="predicted"/>
<comment type="caution">
    <text evidence="1">The sequence shown here is derived from an EMBL/GenBank/DDBJ whole genome shotgun (WGS) entry which is preliminary data.</text>
</comment>